<keyword evidence="4" id="KW-1185">Reference proteome</keyword>
<accession>A0AAE3ENV3</accession>
<protein>
    <recommendedName>
        <fullName evidence="5">DUF4890 domain-containing protein</fullName>
    </recommendedName>
</protein>
<reference evidence="3" key="1">
    <citation type="submission" date="2022-01" db="EMBL/GenBank/DDBJ databases">
        <title>Draft genome sequence of Sabulilitoribacter arenilitoris KCTC 52401.</title>
        <authorList>
            <person name="Oh J.-S."/>
        </authorList>
    </citation>
    <scope>NUCLEOTIDE SEQUENCE</scope>
    <source>
        <strain evidence="3">HMF6543</strain>
    </source>
</reference>
<dbReference type="AlphaFoldDB" id="A0AAE3ENV3"/>
<dbReference type="Proteomes" id="UP001199795">
    <property type="component" value="Unassembled WGS sequence"/>
</dbReference>
<feature type="signal peptide" evidence="2">
    <location>
        <begin position="1"/>
        <end position="18"/>
    </location>
</feature>
<gene>
    <name evidence="3" type="ORF">L3X37_11010</name>
</gene>
<feature type="region of interest" description="Disordered" evidence="1">
    <location>
        <begin position="77"/>
        <end position="98"/>
    </location>
</feature>
<evidence type="ECO:0000313" key="3">
    <source>
        <dbReference type="EMBL" id="MCF7568888.1"/>
    </source>
</evidence>
<dbReference type="RefSeq" id="WP_237240225.1">
    <property type="nucleotide sequence ID" value="NZ_JAKKDU010000012.1"/>
</dbReference>
<feature type="compositionally biased region" description="Basic and acidic residues" evidence="1">
    <location>
        <begin position="143"/>
        <end position="153"/>
    </location>
</feature>
<name>A0AAE3ENV3_9FLAO</name>
<evidence type="ECO:0000313" key="4">
    <source>
        <dbReference type="Proteomes" id="UP001199795"/>
    </source>
</evidence>
<feature type="chain" id="PRO_5042252780" description="DUF4890 domain-containing protein" evidence="2">
    <location>
        <begin position="19"/>
        <end position="153"/>
    </location>
</feature>
<evidence type="ECO:0008006" key="5">
    <source>
        <dbReference type="Google" id="ProtNLM"/>
    </source>
</evidence>
<sequence>MKKLVIIALALFALQATAQERKRTHQNKERGQKMMNLSAEEMATLQTKKMTLYLDLNESQQAKIQKLNLENATKRKAMMEARKAKKERGNAEKPSKEERLAMVNAKLDHQIATKAKMKTILNDEQYAKWEKLEARRSQKNKGRNKDQRNKRQN</sequence>
<comment type="caution">
    <text evidence="3">The sequence shown here is derived from an EMBL/GenBank/DDBJ whole genome shotgun (WGS) entry which is preliminary data.</text>
</comment>
<feature type="region of interest" description="Disordered" evidence="1">
    <location>
        <begin position="132"/>
        <end position="153"/>
    </location>
</feature>
<evidence type="ECO:0000256" key="1">
    <source>
        <dbReference type="SAM" id="MobiDB-lite"/>
    </source>
</evidence>
<keyword evidence="2" id="KW-0732">Signal</keyword>
<proteinExistence type="predicted"/>
<evidence type="ECO:0000256" key="2">
    <source>
        <dbReference type="SAM" id="SignalP"/>
    </source>
</evidence>
<organism evidence="3 4">
    <name type="scientific">Wocania arenilitoris</name>
    <dbReference type="NCBI Taxonomy" id="2044858"/>
    <lineage>
        <taxon>Bacteria</taxon>
        <taxon>Pseudomonadati</taxon>
        <taxon>Bacteroidota</taxon>
        <taxon>Flavobacteriia</taxon>
        <taxon>Flavobacteriales</taxon>
        <taxon>Flavobacteriaceae</taxon>
        <taxon>Wocania</taxon>
    </lineage>
</organism>
<dbReference type="EMBL" id="JAKKDU010000012">
    <property type="protein sequence ID" value="MCF7568888.1"/>
    <property type="molecule type" value="Genomic_DNA"/>
</dbReference>